<reference evidence="2" key="1">
    <citation type="journal article" date="2020" name="Nature">
        <title>Giant virus diversity and host interactions through global metagenomics.</title>
        <authorList>
            <person name="Schulz F."/>
            <person name="Roux S."/>
            <person name="Paez-Espino D."/>
            <person name="Jungbluth S."/>
            <person name="Walsh D.A."/>
            <person name="Denef V.J."/>
            <person name="McMahon K.D."/>
            <person name="Konstantinidis K.T."/>
            <person name="Eloe-Fadrosh E.A."/>
            <person name="Kyrpides N.C."/>
            <person name="Woyke T."/>
        </authorList>
    </citation>
    <scope>NUCLEOTIDE SEQUENCE</scope>
    <source>
        <strain evidence="2">GVMAG-S-3300013286-35</strain>
    </source>
</reference>
<proteinExistence type="predicted"/>
<organism evidence="2">
    <name type="scientific">viral metagenome</name>
    <dbReference type="NCBI Taxonomy" id="1070528"/>
    <lineage>
        <taxon>unclassified sequences</taxon>
        <taxon>metagenomes</taxon>
        <taxon>organismal metagenomes</taxon>
    </lineage>
</organism>
<keyword evidence="1" id="KW-1133">Transmembrane helix</keyword>
<keyword evidence="1" id="KW-0812">Transmembrane</keyword>
<accession>A0A6C0KYQ3</accession>
<evidence type="ECO:0000313" key="2">
    <source>
        <dbReference type="EMBL" id="QHU21797.1"/>
    </source>
</evidence>
<evidence type="ECO:0000256" key="1">
    <source>
        <dbReference type="SAM" id="Phobius"/>
    </source>
</evidence>
<feature type="transmembrane region" description="Helical" evidence="1">
    <location>
        <begin position="62"/>
        <end position="81"/>
    </location>
</feature>
<feature type="transmembrane region" description="Helical" evidence="1">
    <location>
        <begin position="93"/>
        <end position="114"/>
    </location>
</feature>
<dbReference type="EMBL" id="MN740992">
    <property type="protein sequence ID" value="QHU21797.1"/>
    <property type="molecule type" value="Genomic_DNA"/>
</dbReference>
<dbReference type="AlphaFoldDB" id="A0A6C0KYQ3"/>
<feature type="transmembrane region" description="Helical" evidence="1">
    <location>
        <begin position="6"/>
        <end position="25"/>
    </location>
</feature>
<protein>
    <submittedName>
        <fullName evidence="2">Uncharacterized protein</fullName>
    </submittedName>
</protein>
<keyword evidence="1" id="KW-0472">Membrane</keyword>
<sequence>MNAHVQLALLHALILAPFLIYVGLAREQVPDAIFTTLLALGVVILGYHSYKVYLKLNEGQNPWVNYIHIFLLAPLLIIIGYNGKSTSRKYFEMLLLLGFAAFGYHGLTLARAAVNR</sequence>
<feature type="transmembrane region" description="Helical" evidence="1">
    <location>
        <begin position="32"/>
        <end position="50"/>
    </location>
</feature>
<name>A0A6C0KYQ3_9ZZZZ</name>